<dbReference type="Pfam" id="PF17818">
    <property type="entry name" value="KCT2"/>
    <property type="match status" value="1"/>
</dbReference>
<feature type="transmembrane region" description="Helical" evidence="1">
    <location>
        <begin position="195"/>
        <end position="213"/>
    </location>
</feature>
<dbReference type="PANTHER" id="PTHR16502:SF0">
    <property type="entry name" value="KERATINOCYTE-ASSOCIATED TRANSMEMBRANE PROTEIN 2"/>
    <property type="match status" value="1"/>
</dbReference>
<keyword evidence="1" id="KW-0472">Membrane</keyword>
<protein>
    <submittedName>
        <fullName evidence="3">Trans-Golgi network integral membrane protein 2</fullName>
    </submittedName>
</protein>
<dbReference type="OrthoDB" id="5846619at2759"/>
<name>A0A0B2UTC6_TOXCA</name>
<feature type="chain" id="PRO_5002076572" evidence="2">
    <location>
        <begin position="25"/>
        <end position="264"/>
    </location>
</feature>
<evidence type="ECO:0000313" key="3">
    <source>
        <dbReference type="EMBL" id="KHN74266.1"/>
    </source>
</evidence>
<comment type="caution">
    <text evidence="3">The sequence shown here is derived from an EMBL/GenBank/DDBJ whole genome shotgun (WGS) entry which is preliminary data.</text>
</comment>
<keyword evidence="1" id="KW-1133">Transmembrane helix</keyword>
<gene>
    <name evidence="3" type="primary">TGOLN2</name>
    <name evidence="3" type="ORF">Tcan_03735</name>
</gene>
<keyword evidence="4" id="KW-1185">Reference proteome</keyword>
<evidence type="ECO:0000256" key="1">
    <source>
        <dbReference type="SAM" id="Phobius"/>
    </source>
</evidence>
<accession>A0A0B2UTC6</accession>
<dbReference type="AlphaFoldDB" id="A0A0B2UTC6"/>
<dbReference type="STRING" id="6265.A0A0B2UTC6"/>
<feature type="signal peptide" evidence="2">
    <location>
        <begin position="1"/>
        <end position="24"/>
    </location>
</feature>
<dbReference type="EMBL" id="JPKZ01002935">
    <property type="protein sequence ID" value="KHN74266.1"/>
    <property type="molecule type" value="Genomic_DNA"/>
</dbReference>
<sequence length="264" mass="28898">MGRMKPIYFPVILMFSLGCTFSSAMNNVSITVNQTAEEVADAKKVNPASVLGKEKNADMRVNVTSGKAIVDKLKSAATNDDELLEQKLEKATQPAVLDKSEMKEESLPASKEVTSVVAAKTAQVLVVFSFKSADKEISGAQIEDAVTKSKSGLLKPNNSQPNNQAEAAEKFAGKVSCPGFQFSDEDFAKVEDSHFIYYLVVFGVLMAVLYIGAHNKKKILGLLIEGRRPTGGSRRGSIRYRRLSQREDASETLSYRDNESNIIY</sequence>
<reference evidence="3 4" key="1">
    <citation type="submission" date="2014-11" db="EMBL/GenBank/DDBJ databases">
        <title>Genetic blueprint of the zoonotic pathogen Toxocara canis.</title>
        <authorList>
            <person name="Zhu X.-Q."/>
            <person name="Korhonen P.K."/>
            <person name="Cai H."/>
            <person name="Young N.D."/>
            <person name="Nejsum P."/>
            <person name="von Samson-Himmelstjerna G."/>
            <person name="Boag P.R."/>
            <person name="Tan P."/>
            <person name="Li Q."/>
            <person name="Min J."/>
            <person name="Yang Y."/>
            <person name="Wang X."/>
            <person name="Fang X."/>
            <person name="Hall R.S."/>
            <person name="Hofmann A."/>
            <person name="Sternberg P.W."/>
            <person name="Jex A.R."/>
            <person name="Gasser R.B."/>
        </authorList>
    </citation>
    <scope>NUCLEOTIDE SEQUENCE [LARGE SCALE GENOMIC DNA]</scope>
    <source>
        <strain evidence="3">PN_DK_2014</strain>
    </source>
</reference>
<dbReference type="InterPro" id="IPR037645">
    <property type="entry name" value="KCT2"/>
</dbReference>
<keyword evidence="1" id="KW-0812">Transmembrane</keyword>
<dbReference type="Proteomes" id="UP000031036">
    <property type="component" value="Unassembled WGS sequence"/>
</dbReference>
<dbReference type="PROSITE" id="PS51257">
    <property type="entry name" value="PROKAR_LIPOPROTEIN"/>
    <property type="match status" value="1"/>
</dbReference>
<keyword evidence="2" id="KW-0732">Signal</keyword>
<organism evidence="3 4">
    <name type="scientific">Toxocara canis</name>
    <name type="common">Canine roundworm</name>
    <dbReference type="NCBI Taxonomy" id="6265"/>
    <lineage>
        <taxon>Eukaryota</taxon>
        <taxon>Metazoa</taxon>
        <taxon>Ecdysozoa</taxon>
        <taxon>Nematoda</taxon>
        <taxon>Chromadorea</taxon>
        <taxon>Rhabditida</taxon>
        <taxon>Spirurina</taxon>
        <taxon>Ascaridomorpha</taxon>
        <taxon>Ascaridoidea</taxon>
        <taxon>Toxocaridae</taxon>
        <taxon>Toxocara</taxon>
    </lineage>
</organism>
<evidence type="ECO:0000313" key="4">
    <source>
        <dbReference type="Proteomes" id="UP000031036"/>
    </source>
</evidence>
<dbReference type="PANTHER" id="PTHR16502">
    <property type="entry name" value="KERATINOCYTE-ASSOCIATED TRANSMEMBRANE PROTEIN 2"/>
    <property type="match status" value="1"/>
</dbReference>
<evidence type="ECO:0000256" key="2">
    <source>
        <dbReference type="SAM" id="SignalP"/>
    </source>
</evidence>
<proteinExistence type="predicted"/>